<dbReference type="EMBL" id="CP001843">
    <property type="protein sequence ID" value="AEF83933.1"/>
    <property type="molecule type" value="Genomic_DNA"/>
</dbReference>
<gene>
    <name evidence="2" type="primary">lipB</name>
    <name evidence="2" type="ordered locus">TREPR_1340</name>
</gene>
<sequence>MKLTVLGSGTSHGIPVIGCSCPVCSSTDPRDKRMRASLFIQGDRGEQVIIDTGPEFRLQALRAGISALDAVFLTHAHADHVHGLDDVRPLSYEREIPIYGNSQTMKEIEERFIYAFINTQRGGGKPRISLNPVSSPVRIGALTLTPVPVKHGTLDILGWMIQEAGTLGPGEKSPFAVYLTDTSAIPAESLDLIQGTEILIIDGLRERVHETHFSFEQALDAARAIGAHQTYLTHICHSHSHEEIEEYCNRYQETHSLGAQFIAPGFDGLELLLP</sequence>
<evidence type="ECO:0000313" key="3">
    <source>
        <dbReference type="Proteomes" id="UP000009223"/>
    </source>
</evidence>
<dbReference type="KEGG" id="tpi:TREPR_1340"/>
<dbReference type="Pfam" id="PF12706">
    <property type="entry name" value="Lactamase_B_2"/>
    <property type="match status" value="1"/>
</dbReference>
<dbReference type="Gene3D" id="3.60.15.10">
    <property type="entry name" value="Ribonuclease Z/Hydroxyacylglutathione hydrolase-like"/>
    <property type="match status" value="1"/>
</dbReference>
<dbReference type="eggNOG" id="COG1235">
    <property type="taxonomic scope" value="Bacteria"/>
</dbReference>
<dbReference type="SUPFAM" id="SSF56281">
    <property type="entry name" value="Metallo-hydrolase/oxidoreductase"/>
    <property type="match status" value="1"/>
</dbReference>
<feature type="domain" description="Metallo-beta-lactamase" evidence="1">
    <location>
        <begin position="34"/>
        <end position="239"/>
    </location>
</feature>
<dbReference type="PANTHER" id="PTHR42663:SF6">
    <property type="entry name" value="HYDROLASE C777.06C-RELATED"/>
    <property type="match status" value="1"/>
</dbReference>
<dbReference type="PROSITE" id="PS51257">
    <property type="entry name" value="PROKAR_LIPOPROTEIN"/>
    <property type="match status" value="1"/>
</dbReference>
<dbReference type="HOGENOM" id="CLU_044538_2_1_12"/>
<dbReference type="SMART" id="SM00849">
    <property type="entry name" value="Lactamase_B"/>
    <property type="match status" value="1"/>
</dbReference>
<dbReference type="CDD" id="cd16279">
    <property type="entry name" value="metallo-hydrolase-like_MBL-fold"/>
    <property type="match status" value="1"/>
</dbReference>
<dbReference type="PANTHER" id="PTHR42663">
    <property type="entry name" value="HYDROLASE C777.06C-RELATED-RELATED"/>
    <property type="match status" value="1"/>
</dbReference>
<dbReference type="STRING" id="545694.TREPR_1340"/>
<dbReference type="InterPro" id="IPR036866">
    <property type="entry name" value="RibonucZ/Hydroxyglut_hydro"/>
</dbReference>
<keyword evidence="2" id="KW-0436">Ligase</keyword>
<name>F5YQU8_TREPZ</name>
<keyword evidence="3" id="KW-1185">Reference proteome</keyword>
<dbReference type="RefSeq" id="WP_015708747.1">
    <property type="nucleotide sequence ID" value="NC_015578.1"/>
</dbReference>
<reference evidence="3" key="1">
    <citation type="submission" date="2009-12" db="EMBL/GenBank/DDBJ databases">
        <title>Complete sequence of Treponema primitia strain ZAS-2.</title>
        <authorList>
            <person name="Tetu S.G."/>
            <person name="Matson E."/>
            <person name="Ren Q."/>
            <person name="Seshadri R."/>
            <person name="Elbourne L."/>
            <person name="Hassan K.A."/>
            <person name="Durkin A."/>
            <person name="Radune D."/>
            <person name="Mohamoud Y."/>
            <person name="Shay R."/>
            <person name="Jin S."/>
            <person name="Zhang X."/>
            <person name="Lucey K."/>
            <person name="Ballor N.R."/>
            <person name="Ottesen E."/>
            <person name="Rosenthal R."/>
            <person name="Allen A."/>
            <person name="Leadbetter J.R."/>
            <person name="Paulsen I.T."/>
        </authorList>
    </citation>
    <scope>NUCLEOTIDE SEQUENCE [LARGE SCALE GENOMIC DNA]</scope>
    <source>
        <strain evidence="3">ATCC BAA-887 / DSM 12427 / ZAS-2</strain>
    </source>
</reference>
<evidence type="ECO:0000259" key="1">
    <source>
        <dbReference type="SMART" id="SM00849"/>
    </source>
</evidence>
<dbReference type="InterPro" id="IPR001279">
    <property type="entry name" value="Metallo-B-lactamas"/>
</dbReference>
<dbReference type="OrthoDB" id="9800940at2"/>
<protein>
    <submittedName>
        <fullName evidence="2">Lipoate-protein ligase B</fullName>
    </submittedName>
</protein>
<organism evidence="2 3">
    <name type="scientific">Treponema primitia (strain ATCC BAA-887 / DSM 12427 / ZAS-2)</name>
    <dbReference type="NCBI Taxonomy" id="545694"/>
    <lineage>
        <taxon>Bacteria</taxon>
        <taxon>Pseudomonadati</taxon>
        <taxon>Spirochaetota</taxon>
        <taxon>Spirochaetia</taxon>
        <taxon>Spirochaetales</taxon>
        <taxon>Treponemataceae</taxon>
        <taxon>Treponema</taxon>
    </lineage>
</organism>
<proteinExistence type="predicted"/>
<dbReference type="GO" id="GO:0016874">
    <property type="term" value="F:ligase activity"/>
    <property type="evidence" value="ECO:0007669"/>
    <property type="project" value="UniProtKB-KW"/>
</dbReference>
<accession>F5YQU8</accession>
<dbReference type="AlphaFoldDB" id="F5YQU8"/>
<reference evidence="2 3" key="2">
    <citation type="journal article" date="2011" name="ISME J.">
        <title>RNA-seq reveals cooperative metabolic interactions between two termite-gut spirochete species in co-culture.</title>
        <authorList>
            <person name="Rosenthal A.Z."/>
            <person name="Matson E.G."/>
            <person name="Eldar A."/>
            <person name="Leadbetter J.R."/>
        </authorList>
    </citation>
    <scope>NUCLEOTIDE SEQUENCE [LARGE SCALE GENOMIC DNA]</scope>
    <source>
        <strain evidence="3">ATCC BAA-887 / DSM 12427 / ZAS-2</strain>
    </source>
</reference>
<dbReference type="Proteomes" id="UP000009223">
    <property type="component" value="Chromosome"/>
</dbReference>
<evidence type="ECO:0000313" key="2">
    <source>
        <dbReference type="EMBL" id="AEF83933.1"/>
    </source>
</evidence>